<dbReference type="AlphaFoldDB" id="A0A0M3IW59"/>
<protein>
    <submittedName>
        <fullName evidence="3">Uncharacterized protein</fullName>
    </submittedName>
</protein>
<evidence type="ECO:0000256" key="1">
    <source>
        <dbReference type="SAM" id="MobiDB-lite"/>
    </source>
</evidence>
<dbReference type="Proteomes" id="UP000036681">
    <property type="component" value="Unplaced"/>
</dbReference>
<dbReference type="WBParaSite" id="ALUE_0002298701-mRNA-1">
    <property type="protein sequence ID" value="ALUE_0002298701-mRNA-1"/>
    <property type="gene ID" value="ALUE_0002298701"/>
</dbReference>
<feature type="compositionally biased region" description="Basic and acidic residues" evidence="1">
    <location>
        <begin position="49"/>
        <end position="59"/>
    </location>
</feature>
<proteinExistence type="predicted"/>
<reference evidence="3" key="1">
    <citation type="submission" date="2017-02" db="UniProtKB">
        <authorList>
            <consortium name="WormBaseParasite"/>
        </authorList>
    </citation>
    <scope>IDENTIFICATION</scope>
</reference>
<evidence type="ECO:0000313" key="2">
    <source>
        <dbReference type="Proteomes" id="UP000036681"/>
    </source>
</evidence>
<organism evidence="2 3">
    <name type="scientific">Ascaris lumbricoides</name>
    <name type="common">Giant roundworm</name>
    <dbReference type="NCBI Taxonomy" id="6252"/>
    <lineage>
        <taxon>Eukaryota</taxon>
        <taxon>Metazoa</taxon>
        <taxon>Ecdysozoa</taxon>
        <taxon>Nematoda</taxon>
        <taxon>Chromadorea</taxon>
        <taxon>Rhabditida</taxon>
        <taxon>Spirurina</taxon>
        <taxon>Ascaridomorpha</taxon>
        <taxon>Ascaridoidea</taxon>
        <taxon>Ascarididae</taxon>
        <taxon>Ascaris</taxon>
    </lineage>
</organism>
<evidence type="ECO:0000313" key="3">
    <source>
        <dbReference type="WBParaSite" id="ALUE_0002298701-mRNA-1"/>
    </source>
</evidence>
<name>A0A0M3IW59_ASCLU</name>
<feature type="region of interest" description="Disordered" evidence="1">
    <location>
        <begin position="24"/>
        <end position="59"/>
    </location>
</feature>
<keyword evidence="2" id="KW-1185">Reference proteome</keyword>
<accession>A0A0M3IW59</accession>
<sequence>MNMKDKLVCDSGLLTIRLCSRNMSKKTSHNDPYSVVDGGKEGPSQQERSYQKEERPICF</sequence>